<keyword evidence="1" id="KW-1133">Transmembrane helix</keyword>
<comment type="caution">
    <text evidence="3">The sequence shown here is derived from an EMBL/GenBank/DDBJ whole genome shotgun (WGS) entry which is preliminary data.</text>
</comment>
<dbReference type="PROSITE" id="PS50883">
    <property type="entry name" value="EAL"/>
    <property type="match status" value="1"/>
</dbReference>
<organism evidence="3 4">
    <name type="scientific">Pararobbsia silviterrae</name>
    <dbReference type="NCBI Taxonomy" id="1792498"/>
    <lineage>
        <taxon>Bacteria</taxon>
        <taxon>Pseudomonadati</taxon>
        <taxon>Pseudomonadota</taxon>
        <taxon>Betaproteobacteria</taxon>
        <taxon>Burkholderiales</taxon>
        <taxon>Burkholderiaceae</taxon>
        <taxon>Pararobbsia</taxon>
    </lineage>
</organism>
<dbReference type="RefSeq" id="WP_121088011.1">
    <property type="nucleotide sequence ID" value="NZ_RBZU01000007.1"/>
</dbReference>
<dbReference type="PANTHER" id="PTHR33121">
    <property type="entry name" value="CYCLIC DI-GMP PHOSPHODIESTERASE PDEF"/>
    <property type="match status" value="1"/>
</dbReference>
<feature type="transmembrane region" description="Helical" evidence="1">
    <location>
        <begin position="20"/>
        <end position="37"/>
    </location>
</feature>
<dbReference type="Proteomes" id="UP000270342">
    <property type="component" value="Unassembled WGS sequence"/>
</dbReference>
<gene>
    <name evidence="3" type="ORF">D7S86_16860</name>
</gene>
<feature type="transmembrane region" description="Helical" evidence="1">
    <location>
        <begin position="89"/>
        <end position="107"/>
    </location>
</feature>
<evidence type="ECO:0000256" key="1">
    <source>
        <dbReference type="SAM" id="Phobius"/>
    </source>
</evidence>
<dbReference type="SUPFAM" id="SSF141868">
    <property type="entry name" value="EAL domain-like"/>
    <property type="match status" value="1"/>
</dbReference>
<reference evidence="3 4" key="1">
    <citation type="submission" date="2018-10" db="EMBL/GenBank/DDBJ databases">
        <title>Robbsia sp. DHC34, isolated from soil.</title>
        <authorList>
            <person name="Gao Z.-H."/>
            <person name="Qiu L.-H."/>
        </authorList>
    </citation>
    <scope>NUCLEOTIDE SEQUENCE [LARGE SCALE GENOMIC DNA]</scope>
    <source>
        <strain evidence="3 4">DHC34</strain>
    </source>
</reference>
<keyword evidence="1" id="KW-0812">Transmembrane</keyword>
<dbReference type="InterPro" id="IPR050706">
    <property type="entry name" value="Cyclic-di-GMP_PDE-like"/>
</dbReference>
<dbReference type="InterPro" id="IPR035919">
    <property type="entry name" value="EAL_sf"/>
</dbReference>
<accession>A0A494Y0K9</accession>
<dbReference type="Pfam" id="PF00563">
    <property type="entry name" value="EAL"/>
    <property type="match status" value="1"/>
</dbReference>
<dbReference type="GO" id="GO:0071111">
    <property type="term" value="F:cyclic-guanylate-specific phosphodiesterase activity"/>
    <property type="evidence" value="ECO:0007669"/>
    <property type="project" value="InterPro"/>
</dbReference>
<feature type="transmembrane region" description="Helical" evidence="1">
    <location>
        <begin position="57"/>
        <end position="77"/>
    </location>
</feature>
<evidence type="ECO:0000259" key="2">
    <source>
        <dbReference type="PROSITE" id="PS50883"/>
    </source>
</evidence>
<evidence type="ECO:0000313" key="3">
    <source>
        <dbReference type="EMBL" id="RKP53383.1"/>
    </source>
</evidence>
<dbReference type="InterPro" id="IPR001633">
    <property type="entry name" value="EAL_dom"/>
</dbReference>
<dbReference type="AlphaFoldDB" id="A0A494Y0K9"/>
<feature type="transmembrane region" description="Helical" evidence="1">
    <location>
        <begin position="119"/>
        <end position="141"/>
    </location>
</feature>
<feature type="transmembrane region" description="Helical" evidence="1">
    <location>
        <begin position="221"/>
        <end position="240"/>
    </location>
</feature>
<protein>
    <submittedName>
        <fullName evidence="3">EAL domain-containing protein</fullName>
    </submittedName>
</protein>
<keyword evidence="4" id="KW-1185">Reference proteome</keyword>
<feature type="domain" description="EAL" evidence="2">
    <location>
        <begin position="274"/>
        <end position="530"/>
    </location>
</feature>
<name>A0A494Y0K9_9BURK</name>
<dbReference type="PANTHER" id="PTHR33121:SF70">
    <property type="entry name" value="SIGNALING PROTEIN YKOW"/>
    <property type="match status" value="1"/>
</dbReference>
<dbReference type="EMBL" id="RBZU01000007">
    <property type="protein sequence ID" value="RKP53383.1"/>
    <property type="molecule type" value="Genomic_DNA"/>
</dbReference>
<keyword evidence="1" id="KW-0472">Membrane</keyword>
<dbReference type="CDD" id="cd01948">
    <property type="entry name" value="EAL"/>
    <property type="match status" value="1"/>
</dbReference>
<dbReference type="OrthoDB" id="9047525at2"/>
<sequence length="546" mass="59110">MNPASASATVSGHPLGLPDLELAVLFFVFACAAVHICQRLVEQAAVVIGTEARRASFARTALCVGSIVWALDAAGLFMYPELDLGEARLAPAILALIVMVVSGRWTIPALTNTRSPLRVVLAGAGLAIGMLAGNALLFSAFGDIALVMSWQAGVGALLLATVLAVVLALRHRSARLRKDPNAYSPFSWQEKVLGGLTVVPLHVCLANMFALAPIAPAHAGGFKLLLALVLFGIVGTAYQVQSLRIDAREDRSMNLALMLQNSANARLGAGGGQRLALIAERLPALLSPARMKLHFQPIFKAGDLDAPVRLEALLRVHDPELQHVDPELFFLACERLGRTTAADRIVIREALELSAPWRAAALECSGISVNITPNTPFDDDFVEWLARQLHETACPAGWLKLELTEHAMIRNADRLAHVMRELAALGVGVLMDDFGAGYSSLSMLGDLPIEGIKCDRTFVTGLEHDRRRQTLLRHICAMARELDLKITIEGIETGSDFKIVRRLGTHDVQGYYLARPMAADAVVRWLAARQAERYLDTSPHPTMRAP</sequence>
<proteinExistence type="predicted"/>
<evidence type="ECO:0000313" key="4">
    <source>
        <dbReference type="Proteomes" id="UP000270342"/>
    </source>
</evidence>
<feature type="transmembrane region" description="Helical" evidence="1">
    <location>
        <begin position="192"/>
        <end position="215"/>
    </location>
</feature>
<dbReference type="SMART" id="SM00052">
    <property type="entry name" value="EAL"/>
    <property type="match status" value="1"/>
</dbReference>
<dbReference type="Gene3D" id="3.20.20.450">
    <property type="entry name" value="EAL domain"/>
    <property type="match status" value="1"/>
</dbReference>
<feature type="transmembrane region" description="Helical" evidence="1">
    <location>
        <begin position="147"/>
        <end position="171"/>
    </location>
</feature>